<feature type="coiled-coil region" evidence="1">
    <location>
        <begin position="122"/>
        <end position="195"/>
    </location>
</feature>
<evidence type="ECO:0000256" key="1">
    <source>
        <dbReference type="SAM" id="Coils"/>
    </source>
</evidence>
<protein>
    <submittedName>
        <fullName evidence="3">Uncharacterized protein</fullName>
    </submittedName>
</protein>
<dbReference type="KEGG" id="spaa:SPAPADRAFT_55519"/>
<feature type="compositionally biased region" description="Polar residues" evidence="2">
    <location>
        <begin position="22"/>
        <end position="60"/>
    </location>
</feature>
<reference evidence="3 4" key="1">
    <citation type="journal article" date="2011" name="Proc. Natl. Acad. Sci. U.S.A.">
        <title>Comparative genomics of xylose-fermenting fungi for enhanced biofuel production.</title>
        <authorList>
            <person name="Wohlbach D.J."/>
            <person name="Kuo A."/>
            <person name="Sato T.K."/>
            <person name="Potts K.M."/>
            <person name="Salamov A.A."/>
            <person name="LaButti K.M."/>
            <person name="Sun H."/>
            <person name="Clum A."/>
            <person name="Pangilinan J.L."/>
            <person name="Lindquist E.A."/>
            <person name="Lucas S."/>
            <person name="Lapidus A."/>
            <person name="Jin M."/>
            <person name="Gunawan C."/>
            <person name="Balan V."/>
            <person name="Dale B.E."/>
            <person name="Jeffries T.W."/>
            <person name="Zinkel R."/>
            <person name="Barry K.W."/>
            <person name="Grigoriev I.V."/>
            <person name="Gasch A.P."/>
        </authorList>
    </citation>
    <scope>NUCLEOTIDE SEQUENCE [LARGE SCALE GENOMIC DNA]</scope>
    <source>
        <strain evidence="4">NRRL Y-27907 / 11-Y1</strain>
    </source>
</reference>
<dbReference type="STRING" id="619300.G3ANE9"/>
<feature type="compositionally biased region" description="Polar residues" evidence="2">
    <location>
        <begin position="274"/>
        <end position="284"/>
    </location>
</feature>
<dbReference type="RefSeq" id="XP_007375214.1">
    <property type="nucleotide sequence ID" value="XM_007375152.1"/>
</dbReference>
<dbReference type="HOGENOM" id="CLU_347134_0_0_1"/>
<evidence type="ECO:0000256" key="2">
    <source>
        <dbReference type="SAM" id="MobiDB-lite"/>
    </source>
</evidence>
<dbReference type="GeneID" id="18871943"/>
<dbReference type="InParanoid" id="G3ANE9"/>
<feature type="region of interest" description="Disordered" evidence="2">
    <location>
        <begin position="267"/>
        <end position="296"/>
    </location>
</feature>
<feature type="compositionally biased region" description="Low complexity" evidence="2">
    <location>
        <begin position="84"/>
        <end position="94"/>
    </location>
</feature>
<feature type="region of interest" description="Disordered" evidence="2">
    <location>
        <begin position="692"/>
        <end position="722"/>
    </location>
</feature>
<dbReference type="OrthoDB" id="3995760at2759"/>
<proteinExistence type="predicted"/>
<evidence type="ECO:0000313" key="3">
    <source>
        <dbReference type="EMBL" id="EGW31938.1"/>
    </source>
</evidence>
<feature type="compositionally biased region" description="Basic residues" evidence="2">
    <location>
        <begin position="62"/>
        <end position="72"/>
    </location>
</feature>
<evidence type="ECO:0000313" key="4">
    <source>
        <dbReference type="Proteomes" id="UP000000709"/>
    </source>
</evidence>
<dbReference type="Proteomes" id="UP000000709">
    <property type="component" value="Unassembled WGS sequence"/>
</dbReference>
<feature type="region of interest" description="Disordered" evidence="2">
    <location>
        <begin position="450"/>
        <end position="475"/>
    </location>
</feature>
<keyword evidence="4" id="KW-1185">Reference proteome</keyword>
<sequence>MHGLSEKENDIPFLAQDLMVHPNNSNGSISNQTPNGTNGNSPKRNSNSPLSQSNKINQVSPFRRKLQQHHKSASLGAGPESDATTTTTTTTTTTINEHEDYKTLERQFTDTLLKYNALHGENARLEHELAVKSAEVETLQEKVKHVEEKLVECQFENTKQADMLHKQMEMYKDSIDDLQIKIINLTEELEMNRKVQTESVSHDQNEMMHKYHKLVRDYKVLSSDFEVERSSKSALIEQIELLLREKDVLKQQVEMASQYDEDFDTQGEFLNDFDQPTHNMTQLSNDEDPALPHHSRGISLLDDISHSSPIKYDTSHESLHVDSNFQFPSRSNSIQQQPTFDSRTILSHSSSKNSKLPPSPDPNSKNRKRQSLPTPSKRMSHIDEHGEFVLSPFKLQAPSFEFAEPSASRTSCPSISTVLQAHSADAKAGHKRFNSHDLIPISVEFEKVDQSTGVRSTSMPEGTSRPTRVSSAEQRQQGFDLIPESEHHRDEALFALNGGAPDTSFRLSETASSSKRSSYISDDKTRQEIMKLKFELQSLKLHNEKLLSYIGFELQKQKKNIKRLSKKQSQQSLLAAAAVAGSPNRNFEYSDAKLIESSRDVLINKKRVLRSVSINAILGNNYNRYDRDSIELNERNAFSSPTSQLDRDIFDEIYDIDYETESDSLEQEKKKTIKKFASEVFSKRGLYSLSEDEVDGEDDVDDDGRDDETTCQEESSSPYTSDEEIGMFNQIRYLVTGNDIYRGKKKKKNPHLVDDGLKFKFLTIALGIAIIAVKLTPQRSVSSTA</sequence>
<name>G3ANE9_SPAPN</name>
<feature type="region of interest" description="Disordered" evidence="2">
    <location>
        <begin position="323"/>
        <end position="383"/>
    </location>
</feature>
<feature type="compositionally biased region" description="Polar residues" evidence="2">
    <location>
        <begin position="323"/>
        <end position="346"/>
    </location>
</feature>
<dbReference type="Gene3D" id="1.10.287.1490">
    <property type="match status" value="1"/>
</dbReference>
<accession>G3ANE9</accession>
<dbReference type="eggNOG" id="ENOG502SBJF">
    <property type="taxonomic scope" value="Eukaryota"/>
</dbReference>
<gene>
    <name evidence="3" type="ORF">SPAPADRAFT_55519</name>
</gene>
<dbReference type="EMBL" id="GL996502">
    <property type="protein sequence ID" value="EGW31938.1"/>
    <property type="molecule type" value="Genomic_DNA"/>
</dbReference>
<keyword evidence="1" id="KW-0175">Coiled coil</keyword>
<feature type="compositionally biased region" description="Acidic residues" evidence="2">
    <location>
        <begin position="692"/>
        <end position="711"/>
    </location>
</feature>
<feature type="compositionally biased region" description="Low complexity" evidence="2">
    <location>
        <begin position="347"/>
        <end position="356"/>
    </location>
</feature>
<organism evidence="4">
    <name type="scientific">Spathaspora passalidarum (strain NRRL Y-27907 / 11-Y1)</name>
    <dbReference type="NCBI Taxonomy" id="619300"/>
    <lineage>
        <taxon>Eukaryota</taxon>
        <taxon>Fungi</taxon>
        <taxon>Dikarya</taxon>
        <taxon>Ascomycota</taxon>
        <taxon>Saccharomycotina</taxon>
        <taxon>Pichiomycetes</taxon>
        <taxon>Debaryomycetaceae</taxon>
        <taxon>Spathaspora</taxon>
    </lineage>
</organism>
<feature type="region of interest" description="Disordered" evidence="2">
    <location>
        <begin position="19"/>
        <end position="97"/>
    </location>
</feature>
<dbReference type="OMA" id="SPEPDCK"/>
<dbReference type="AlphaFoldDB" id="G3ANE9"/>